<protein>
    <submittedName>
        <fullName evidence="2">Uncharacterized protein</fullName>
    </submittedName>
</protein>
<keyword evidence="1" id="KW-0732">Signal</keyword>
<organism evidence="2 3">
    <name type="scientific">Nostocoides australiense Ben110</name>
    <dbReference type="NCBI Taxonomy" id="1193182"/>
    <lineage>
        <taxon>Bacteria</taxon>
        <taxon>Bacillati</taxon>
        <taxon>Actinomycetota</taxon>
        <taxon>Actinomycetes</taxon>
        <taxon>Micrococcales</taxon>
        <taxon>Intrasporangiaceae</taxon>
        <taxon>Nostocoides</taxon>
    </lineage>
</organism>
<dbReference type="Proteomes" id="UP000035763">
    <property type="component" value="Unassembled WGS sequence"/>
</dbReference>
<feature type="signal peptide" evidence="1">
    <location>
        <begin position="1"/>
        <end position="19"/>
    </location>
</feature>
<sequence>MTIVTRRCGARMAVVSVFAALTAAGRLRAPPWRPGGRSRPYLTANARYEDVAAVNSTLAWAVGSEGETGAPREVLIRWNGTAWRRTDLPGVIRLTGVSADATNRAWIVGQAGPGDPWGESPYAGRLTASGWAPATNGIAPGAVPTAVATRGSTTILVGYRPAVYTAFPVLLQWNGSRWESPPLNAPKNEGGFNDVAVAGDGSVFAVGAGNDTQSESGGLILSRRGGRWHTHRIVSASGRVDLFGVWGGSAKEAWAVGVNHGNDYVDTPLVLRWDGTAWRRMSVPLKDVQLLSVTRDSTGAVWVSARDRGQRDIPLLGAPVLRYAAGAWSVHYFPRTYPARAPELDDLAAVPGSSRVWGVGSQPRLHGSLLKNFGLVAVNR</sequence>
<dbReference type="AlphaFoldDB" id="W6JST3"/>
<accession>W6JST3</accession>
<dbReference type="EMBL" id="CAJA01000008">
    <property type="protein sequence ID" value="CCH71702.1"/>
    <property type="molecule type" value="Genomic_DNA"/>
</dbReference>
<proteinExistence type="predicted"/>
<reference evidence="2 3" key="1">
    <citation type="journal article" date="2013" name="ISME J.">
        <title>A metabolic model for members of the genus Tetrasphaera involved in enhanced biological phosphorus removal.</title>
        <authorList>
            <person name="Kristiansen R."/>
            <person name="Nguyen H.T.T."/>
            <person name="Saunders A.M."/>
            <person name="Nielsen J.L."/>
            <person name="Wimmer R."/>
            <person name="Le V.Q."/>
            <person name="McIlroy S.J."/>
            <person name="Petrovski S."/>
            <person name="Seviour R.J."/>
            <person name="Calteau A."/>
            <person name="Nielsen K.L."/>
            <person name="Nielsen P.H."/>
        </authorList>
    </citation>
    <scope>NUCLEOTIDE SEQUENCE [LARGE SCALE GENOMIC DNA]</scope>
    <source>
        <strain evidence="2 3">Ben110</strain>
    </source>
</reference>
<name>W6JST3_9MICO</name>
<dbReference type="OrthoDB" id="3454650at2"/>
<feature type="chain" id="PRO_5004878643" evidence="1">
    <location>
        <begin position="20"/>
        <end position="380"/>
    </location>
</feature>
<evidence type="ECO:0000313" key="3">
    <source>
        <dbReference type="Proteomes" id="UP000035763"/>
    </source>
</evidence>
<evidence type="ECO:0000256" key="1">
    <source>
        <dbReference type="SAM" id="SignalP"/>
    </source>
</evidence>
<evidence type="ECO:0000313" key="2">
    <source>
        <dbReference type="EMBL" id="CCH71702.1"/>
    </source>
</evidence>
<comment type="caution">
    <text evidence="2">The sequence shown here is derived from an EMBL/GenBank/DDBJ whole genome shotgun (WGS) entry which is preliminary data.</text>
</comment>
<keyword evidence="3" id="KW-1185">Reference proteome</keyword>
<dbReference type="STRING" id="1193182.BN11_1050021"/>
<gene>
    <name evidence="2" type="ORF">BN11_1050021</name>
</gene>